<evidence type="ECO:0000256" key="4">
    <source>
        <dbReference type="ARBA" id="ARBA00022785"/>
    </source>
</evidence>
<comment type="caution">
    <text evidence="5">The sequence shown here is derived from an EMBL/GenBank/DDBJ whole genome shotgun (WGS) entry which is preliminary data.</text>
</comment>
<keyword evidence="3" id="KW-0949">S-adenosyl-L-methionine</keyword>
<dbReference type="InterPro" id="IPR042118">
    <property type="entry name" value="QueA_dom1"/>
</dbReference>
<dbReference type="Proteomes" id="UP000780875">
    <property type="component" value="Unassembled WGS sequence"/>
</dbReference>
<accession>A0ABS7UCG5</accession>
<keyword evidence="4" id="KW-0671">Queuosine biosynthesis</keyword>
<evidence type="ECO:0000313" key="6">
    <source>
        <dbReference type="Proteomes" id="UP000780875"/>
    </source>
</evidence>
<dbReference type="PANTHER" id="PTHR30307:SF0">
    <property type="entry name" value="S-ADENOSYLMETHIONINE:TRNA RIBOSYLTRANSFERASE-ISOMERASE"/>
    <property type="match status" value="1"/>
</dbReference>
<evidence type="ECO:0000256" key="3">
    <source>
        <dbReference type="ARBA" id="ARBA00022691"/>
    </source>
</evidence>
<evidence type="ECO:0000256" key="1">
    <source>
        <dbReference type="ARBA" id="ARBA00022490"/>
    </source>
</evidence>
<keyword evidence="6" id="KW-1185">Reference proteome</keyword>
<organism evidence="5 6">
    <name type="scientific">Nocardioides mangrovi</name>
    <dbReference type="NCBI Taxonomy" id="2874580"/>
    <lineage>
        <taxon>Bacteria</taxon>
        <taxon>Bacillati</taxon>
        <taxon>Actinomycetota</taxon>
        <taxon>Actinomycetes</taxon>
        <taxon>Propionibacteriales</taxon>
        <taxon>Nocardioidaceae</taxon>
        <taxon>Nocardioides</taxon>
    </lineage>
</organism>
<gene>
    <name evidence="5" type="ORF">K8U61_10975</name>
</gene>
<evidence type="ECO:0000313" key="5">
    <source>
        <dbReference type="EMBL" id="MBZ5738685.1"/>
    </source>
</evidence>
<dbReference type="PANTHER" id="PTHR30307">
    <property type="entry name" value="S-ADENOSYLMETHIONINE:TRNA RIBOSYLTRANSFERASE-ISOMERASE"/>
    <property type="match status" value="1"/>
</dbReference>
<sequence length="320" mass="33363">MSLSAVVPPEARGVARDGVRLAVVTPSGTTHAVARDLASHLSPGDLVVVNTSATLPSALPGLHVSTSLDDGSWVVELRQPDNAGPATPVPGEVVPLPGGVSLRIDAPYPPGQTRLWRALPSPAVDRVAYLQEWGQPIHYSYVRGSWPLDSLQNVYARHPGSAEMPSAGRPLTAAVLVSLMAAGVAVAPLVLHTGVASQEKHEPPQPEEYVVPAATARLVNSTLAAGRRVVAVGTTVVRALESSAFDGRVVPSAGWTSLVLGPAHPATVVTGLLTGLHEPEASHLHLLRAVAGPTLVARGYADLTADYLWHEFGDTMLLLP</sequence>
<dbReference type="InterPro" id="IPR036100">
    <property type="entry name" value="QueA_sf"/>
</dbReference>
<evidence type="ECO:0000256" key="2">
    <source>
        <dbReference type="ARBA" id="ARBA00022679"/>
    </source>
</evidence>
<proteinExistence type="predicted"/>
<keyword evidence="2" id="KW-0808">Transferase</keyword>
<dbReference type="Pfam" id="PF02547">
    <property type="entry name" value="Queuosine_synth"/>
    <property type="match status" value="1"/>
</dbReference>
<dbReference type="SUPFAM" id="SSF111337">
    <property type="entry name" value="QueA-like"/>
    <property type="match status" value="1"/>
</dbReference>
<name>A0ABS7UCG5_9ACTN</name>
<dbReference type="Gene3D" id="3.40.1780.10">
    <property type="entry name" value="QueA-like"/>
    <property type="match status" value="1"/>
</dbReference>
<dbReference type="EMBL" id="JAIQZJ010000006">
    <property type="protein sequence ID" value="MBZ5738685.1"/>
    <property type="molecule type" value="Genomic_DNA"/>
</dbReference>
<reference evidence="5 6" key="1">
    <citation type="submission" date="2021-09" db="EMBL/GenBank/DDBJ databases">
        <title>Whole genome sequence of Nocardioides sp. GBK3QG-3.</title>
        <authorList>
            <person name="Tuo L."/>
        </authorList>
    </citation>
    <scope>NUCLEOTIDE SEQUENCE [LARGE SCALE GENOMIC DNA]</scope>
    <source>
        <strain evidence="5 6">GBK3QG-3</strain>
    </source>
</reference>
<dbReference type="InterPro" id="IPR003699">
    <property type="entry name" value="QueA"/>
</dbReference>
<keyword evidence="1" id="KW-0963">Cytoplasm</keyword>
<protein>
    <submittedName>
        <fullName evidence="5">S-adenosylmethionine:tRNA ribosyltransferase-isomerase</fullName>
    </submittedName>
</protein>
<dbReference type="RefSeq" id="WP_224123059.1">
    <property type="nucleotide sequence ID" value="NZ_JAIQZJ010000006.1"/>
</dbReference>